<dbReference type="EMBL" id="AUZI01000019">
    <property type="protein sequence ID" value="KID48946.1"/>
    <property type="molecule type" value="Genomic_DNA"/>
</dbReference>
<evidence type="ECO:0000313" key="4">
    <source>
        <dbReference type="Proteomes" id="UP000031184"/>
    </source>
</evidence>
<dbReference type="InterPro" id="IPR011990">
    <property type="entry name" value="TPR-like_helical_dom_sf"/>
</dbReference>
<dbReference type="SMART" id="SM00028">
    <property type="entry name" value="TPR"/>
    <property type="match status" value="2"/>
</dbReference>
<dbReference type="InterPro" id="IPR019734">
    <property type="entry name" value="TPR_rpt"/>
</dbReference>
<dbReference type="PANTHER" id="PTHR44858:SF1">
    <property type="entry name" value="UDP-N-ACETYLGLUCOSAMINE--PEPTIDE N-ACETYLGLUCOSAMINYLTRANSFERASE SPINDLY-RELATED"/>
    <property type="match status" value="1"/>
</dbReference>
<proteinExistence type="predicted"/>
<dbReference type="PROSITE" id="PS50005">
    <property type="entry name" value="TPR"/>
    <property type="match status" value="1"/>
</dbReference>
<evidence type="ECO:0000256" key="2">
    <source>
        <dbReference type="ARBA" id="ARBA00022803"/>
    </source>
</evidence>
<dbReference type="Gene3D" id="1.25.40.10">
    <property type="entry name" value="Tetratricopeptide repeat domain"/>
    <property type="match status" value="2"/>
</dbReference>
<dbReference type="AlphaFoldDB" id="A0A017H3U8"/>
<keyword evidence="2" id="KW-0802">TPR repeat</keyword>
<gene>
    <name evidence="3" type="ORF">C095_07605</name>
</gene>
<dbReference type="Proteomes" id="UP000031184">
    <property type="component" value="Unassembled WGS sequence"/>
</dbReference>
<dbReference type="SUPFAM" id="SSF48452">
    <property type="entry name" value="TPR-like"/>
    <property type="match status" value="1"/>
</dbReference>
<evidence type="ECO:0008006" key="5">
    <source>
        <dbReference type="Google" id="ProtNLM"/>
    </source>
</evidence>
<accession>A0A017H3U8</accession>
<dbReference type="PATRIC" id="fig|1226633.4.peg.1531"/>
<evidence type="ECO:0000313" key="3">
    <source>
        <dbReference type="EMBL" id="KID48946.1"/>
    </source>
</evidence>
<evidence type="ECO:0000256" key="1">
    <source>
        <dbReference type="ARBA" id="ARBA00022737"/>
    </source>
</evidence>
<dbReference type="PANTHER" id="PTHR44858">
    <property type="entry name" value="TETRATRICOPEPTIDE REPEAT PROTEIN 6"/>
    <property type="match status" value="1"/>
</dbReference>
<organism evidence="3 4">
    <name type="scientific">Fusobacterium necrophorum subsp. funduliforme B35</name>
    <dbReference type="NCBI Taxonomy" id="1226633"/>
    <lineage>
        <taxon>Bacteria</taxon>
        <taxon>Fusobacteriati</taxon>
        <taxon>Fusobacteriota</taxon>
        <taxon>Fusobacteriia</taxon>
        <taxon>Fusobacteriales</taxon>
        <taxon>Fusobacteriaceae</taxon>
        <taxon>Fusobacterium</taxon>
    </lineage>
</organism>
<sequence>MKIRWNRGVKGLFLFLFLSFSLWATGEIREIEMIGVNGNKISSEKMMEDTGPMKERKEDTEVIPGKEEFVEKVSEIPIFTSVFQKGNALFIQKQYEKANAVFQSDFSDMKNVFGAATTDRFLGRHSQAIEEYTKVLQMNAEFGEAYLGRALSYRDSGKYSEAISDFQQYLALTQGEDGYLGLGDTYMAMGDYSKAQQILAQGSSKYPNSNLMKKMMSQAYLKTK</sequence>
<keyword evidence="1" id="KW-0677">Repeat</keyword>
<dbReference type="OrthoDB" id="86032at2"/>
<dbReference type="InterPro" id="IPR050498">
    <property type="entry name" value="Ycf3"/>
</dbReference>
<protein>
    <recommendedName>
        <fullName evidence="5">Tetratricopeptide repeat protein</fullName>
    </recommendedName>
</protein>
<reference evidence="3 4" key="1">
    <citation type="submission" date="2013-08" db="EMBL/GenBank/DDBJ databases">
        <title>An opportunistic ruminal bacterium that causes liver abscesses in cattle.</title>
        <authorList>
            <person name="Benahmed F.H."/>
            <person name="Rasmussen M."/>
            <person name="Harbottle H."/>
            <person name="Soppet D."/>
            <person name="Nagaraja T.G."/>
            <person name="Davidson M."/>
        </authorList>
    </citation>
    <scope>NUCLEOTIDE SEQUENCE [LARGE SCALE GENOMIC DNA]</scope>
    <source>
        <strain evidence="3 4">B35</strain>
    </source>
</reference>
<dbReference type="Pfam" id="PF14559">
    <property type="entry name" value="TPR_19"/>
    <property type="match status" value="1"/>
</dbReference>
<dbReference type="RefSeq" id="WP_039122093.1">
    <property type="nucleotide sequence ID" value="NZ_AOJP01000007.1"/>
</dbReference>
<comment type="caution">
    <text evidence="3">The sequence shown here is derived from an EMBL/GenBank/DDBJ whole genome shotgun (WGS) entry which is preliminary data.</text>
</comment>
<name>A0A017H3U8_9FUSO</name>